<keyword evidence="7 10" id="KW-0472">Membrane</keyword>
<dbReference type="UniPathway" id="UPA00219"/>
<keyword evidence="6 10" id="KW-0573">Peptidoglycan synthesis</keyword>
<dbReference type="AlphaFoldDB" id="A0A2Z3HZK9"/>
<feature type="binding site" evidence="10">
    <location>
        <begin position="12"/>
        <end position="14"/>
    </location>
    <ligand>
        <name>UDP-N-acetyl-alpha-D-glucosamine</name>
        <dbReference type="ChEBI" id="CHEBI:57705"/>
    </ligand>
</feature>
<dbReference type="GO" id="GO:0050511">
    <property type="term" value="F:undecaprenyldiphospho-muramoylpentapeptide beta-N-acetylglucosaminyltransferase activity"/>
    <property type="evidence" value="ECO:0007669"/>
    <property type="project" value="UniProtKB-UniRule"/>
</dbReference>
<comment type="caution">
    <text evidence="10">Lacks conserved residue(s) required for the propagation of feature annotation.</text>
</comment>
<dbReference type="Pfam" id="PF03033">
    <property type="entry name" value="Glyco_transf_28"/>
    <property type="match status" value="1"/>
</dbReference>
<feature type="domain" description="Glycosyl transferase family 28 C-terminal" evidence="12">
    <location>
        <begin position="188"/>
        <end position="354"/>
    </location>
</feature>
<evidence type="ECO:0000256" key="9">
    <source>
        <dbReference type="ARBA" id="ARBA00023316"/>
    </source>
</evidence>
<evidence type="ECO:0000256" key="7">
    <source>
        <dbReference type="ARBA" id="ARBA00023136"/>
    </source>
</evidence>
<feature type="binding site" evidence="10">
    <location>
        <position position="166"/>
    </location>
    <ligand>
        <name>UDP-N-acetyl-alpha-D-glucosamine</name>
        <dbReference type="ChEBI" id="CHEBI:57705"/>
    </ligand>
</feature>
<dbReference type="InterPro" id="IPR006009">
    <property type="entry name" value="GlcNAc_MurG"/>
</dbReference>
<feature type="binding site" evidence="10">
    <location>
        <position position="123"/>
    </location>
    <ligand>
        <name>UDP-N-acetyl-alpha-D-glucosamine</name>
        <dbReference type="ChEBI" id="CHEBI:57705"/>
    </ligand>
</feature>
<keyword evidence="1 10" id="KW-1003">Cell membrane</keyword>
<keyword evidence="8 10" id="KW-0131">Cell cycle</keyword>
<accession>A0A2Z3HZK9</accession>
<dbReference type="GO" id="GO:0051301">
    <property type="term" value="P:cell division"/>
    <property type="evidence" value="ECO:0007669"/>
    <property type="project" value="UniProtKB-KW"/>
</dbReference>
<comment type="similarity">
    <text evidence="10">Belongs to the glycosyltransferase 28 family. MurG subfamily.</text>
</comment>
<keyword evidence="9 10" id="KW-0961">Cell wall biogenesis/degradation</keyword>
<dbReference type="KEGG" id="phb:HYN04_04105"/>
<dbReference type="RefSeq" id="WP_110449577.1">
    <property type="nucleotide sequence ID" value="NZ_CP029479.1"/>
</dbReference>
<evidence type="ECO:0000313" key="14">
    <source>
        <dbReference type="Proteomes" id="UP000247763"/>
    </source>
</evidence>
<dbReference type="HAMAP" id="MF_00033">
    <property type="entry name" value="MurG"/>
    <property type="match status" value="1"/>
</dbReference>
<keyword evidence="5 10" id="KW-0133">Cell shape</keyword>
<protein>
    <recommendedName>
        <fullName evidence="10">UDP-N-acetylglucosamine--N-acetylmuramyl-(pentapeptide) pyrophosphoryl-undecaprenol N-acetylglucosamine transferase</fullName>
        <ecNumber evidence="10">2.4.1.227</ecNumber>
    </recommendedName>
    <alternativeName>
        <fullName evidence="10">Undecaprenyl-PP-MurNAc-pentapeptide-UDPGlcNAc GlcNAc transferase</fullName>
    </alternativeName>
</protein>
<reference evidence="14" key="1">
    <citation type="submission" date="2018-05" db="EMBL/GenBank/DDBJ databases">
        <title>Genome sequencing of Phenylobacterium sp. HYN0004.</title>
        <authorList>
            <person name="Yi H."/>
            <person name="Baek C."/>
        </authorList>
    </citation>
    <scope>NUCLEOTIDE SEQUENCE [LARGE SCALE GENOMIC DNA]</scope>
    <source>
        <strain evidence="14">HYN0004</strain>
    </source>
</reference>
<keyword evidence="2 10" id="KW-0132">Cell division</keyword>
<sequence>MQKIAVVAAGGTGGHLFPAQALAEALIARGWRIVLASDERVAALAETFPAEQRIGLSARSYRPGDLIGMARAGLAIFAGVLQARAAFREIKPDVVVGFGGYPSAPGLLAALTQNRPTVLHEQNAVMGRANRRLAGRVRAVACAFPILQKAPPGVSERAVVVGNPVRAEIRAIAGTPYDPPGETGPIRLLITGGSQGARLLSELMPAAIAALPESLRDRLEVQQQTRKESLDIARQIYADANVKAEIAPFFRDMAGRLKAAHLVIGRSGAGSVCEFAIAGRPSILVPLAVALDDDQGQNARVMAEAGGAVIAREDQLTVETMSNALARLLVAPDRLSRMAAGAASLARPDAAERLADLVEAVAAEGRGR</sequence>
<proteinExistence type="inferred from homology"/>
<dbReference type="InterPro" id="IPR007235">
    <property type="entry name" value="Glyco_trans_28_C"/>
</dbReference>
<evidence type="ECO:0000256" key="6">
    <source>
        <dbReference type="ARBA" id="ARBA00022984"/>
    </source>
</evidence>
<dbReference type="GO" id="GO:0009252">
    <property type="term" value="P:peptidoglycan biosynthetic process"/>
    <property type="evidence" value="ECO:0007669"/>
    <property type="project" value="UniProtKB-UniRule"/>
</dbReference>
<dbReference type="Pfam" id="PF04101">
    <property type="entry name" value="Glyco_tran_28_C"/>
    <property type="match status" value="1"/>
</dbReference>
<dbReference type="GO" id="GO:0008360">
    <property type="term" value="P:regulation of cell shape"/>
    <property type="evidence" value="ECO:0007669"/>
    <property type="project" value="UniProtKB-KW"/>
</dbReference>
<organism evidence="13 14">
    <name type="scientific">Phenylobacterium parvum</name>
    <dbReference type="NCBI Taxonomy" id="2201350"/>
    <lineage>
        <taxon>Bacteria</taxon>
        <taxon>Pseudomonadati</taxon>
        <taxon>Pseudomonadota</taxon>
        <taxon>Alphaproteobacteria</taxon>
        <taxon>Caulobacterales</taxon>
        <taxon>Caulobacteraceae</taxon>
        <taxon>Phenylobacterium</taxon>
    </lineage>
</organism>
<name>A0A2Z3HZK9_9CAUL</name>
<evidence type="ECO:0000256" key="8">
    <source>
        <dbReference type="ARBA" id="ARBA00023306"/>
    </source>
</evidence>
<evidence type="ECO:0000259" key="11">
    <source>
        <dbReference type="Pfam" id="PF03033"/>
    </source>
</evidence>
<keyword evidence="3 10" id="KW-0328">Glycosyltransferase</keyword>
<evidence type="ECO:0000256" key="5">
    <source>
        <dbReference type="ARBA" id="ARBA00022960"/>
    </source>
</evidence>
<feature type="domain" description="Glycosyltransferase family 28 N-terminal" evidence="11">
    <location>
        <begin position="6"/>
        <end position="141"/>
    </location>
</feature>
<dbReference type="EMBL" id="CP029479">
    <property type="protein sequence ID" value="AWM77008.1"/>
    <property type="molecule type" value="Genomic_DNA"/>
</dbReference>
<dbReference type="Proteomes" id="UP000247763">
    <property type="component" value="Chromosome"/>
</dbReference>
<dbReference type="PANTHER" id="PTHR21015">
    <property type="entry name" value="UDP-N-ACETYLGLUCOSAMINE--N-ACETYLMURAMYL-(PENTAPEPTIDE) PYROPHOSPHORYL-UNDECAPRENOL N-ACETYLGLUCOSAMINE TRANSFERASE 1"/>
    <property type="match status" value="1"/>
</dbReference>
<dbReference type="GO" id="GO:0051991">
    <property type="term" value="F:UDP-N-acetyl-D-glucosamine:N-acetylmuramoyl-L-alanyl-D-glutamyl-meso-2,6-diaminopimelyl-D-alanyl-D-alanine-diphosphoundecaprenol 4-beta-N-acetylglucosaminlytransferase activity"/>
    <property type="evidence" value="ECO:0007669"/>
    <property type="project" value="RHEA"/>
</dbReference>
<comment type="pathway">
    <text evidence="10">Cell wall biogenesis; peptidoglycan biosynthesis.</text>
</comment>
<dbReference type="InterPro" id="IPR004276">
    <property type="entry name" value="GlycoTrans_28_N"/>
</dbReference>
<dbReference type="GO" id="GO:0071555">
    <property type="term" value="P:cell wall organization"/>
    <property type="evidence" value="ECO:0007669"/>
    <property type="project" value="UniProtKB-KW"/>
</dbReference>
<keyword evidence="14" id="KW-1185">Reference proteome</keyword>
<comment type="subcellular location">
    <subcellularLocation>
        <location evidence="10">Cell membrane</location>
        <topology evidence="10">Peripheral membrane protein</topology>
        <orientation evidence="10">Cytoplasmic side</orientation>
    </subcellularLocation>
</comment>
<dbReference type="Gene3D" id="3.40.50.2000">
    <property type="entry name" value="Glycogen Phosphorylase B"/>
    <property type="match status" value="2"/>
</dbReference>
<feature type="binding site" evidence="10">
    <location>
        <position position="194"/>
    </location>
    <ligand>
        <name>UDP-N-acetyl-alpha-D-glucosamine</name>
        <dbReference type="ChEBI" id="CHEBI:57705"/>
    </ligand>
</feature>
<evidence type="ECO:0000259" key="12">
    <source>
        <dbReference type="Pfam" id="PF04101"/>
    </source>
</evidence>
<comment type="function">
    <text evidence="10">Cell wall formation. Catalyzes the transfer of a GlcNAc subunit on undecaprenyl-pyrophosphoryl-MurNAc-pentapeptide (lipid intermediate I) to form undecaprenyl-pyrophosphoryl-MurNAc-(pentapeptide)GlcNAc (lipid intermediate II).</text>
</comment>
<comment type="catalytic activity">
    <reaction evidence="10">
        <text>di-trans,octa-cis-undecaprenyl diphospho-N-acetyl-alpha-D-muramoyl-L-alanyl-D-glutamyl-meso-2,6-diaminopimeloyl-D-alanyl-D-alanine + UDP-N-acetyl-alpha-D-glucosamine = di-trans,octa-cis-undecaprenyl diphospho-[N-acetyl-alpha-D-glucosaminyl-(1-&gt;4)]-N-acetyl-alpha-D-muramoyl-L-alanyl-D-glutamyl-meso-2,6-diaminopimeloyl-D-alanyl-D-alanine + UDP + H(+)</text>
        <dbReference type="Rhea" id="RHEA:31227"/>
        <dbReference type="ChEBI" id="CHEBI:15378"/>
        <dbReference type="ChEBI" id="CHEBI:57705"/>
        <dbReference type="ChEBI" id="CHEBI:58223"/>
        <dbReference type="ChEBI" id="CHEBI:61387"/>
        <dbReference type="ChEBI" id="CHEBI:61388"/>
        <dbReference type="EC" id="2.4.1.227"/>
    </reaction>
</comment>
<dbReference type="NCBIfam" id="TIGR01133">
    <property type="entry name" value="murG"/>
    <property type="match status" value="1"/>
</dbReference>
<dbReference type="EC" id="2.4.1.227" evidence="10"/>
<dbReference type="PANTHER" id="PTHR21015:SF22">
    <property type="entry name" value="GLYCOSYLTRANSFERASE"/>
    <property type="match status" value="1"/>
</dbReference>
<dbReference type="GO" id="GO:0005975">
    <property type="term" value="P:carbohydrate metabolic process"/>
    <property type="evidence" value="ECO:0007669"/>
    <property type="project" value="InterPro"/>
</dbReference>
<evidence type="ECO:0000256" key="1">
    <source>
        <dbReference type="ARBA" id="ARBA00022475"/>
    </source>
</evidence>
<evidence type="ECO:0000256" key="2">
    <source>
        <dbReference type="ARBA" id="ARBA00022618"/>
    </source>
</evidence>
<evidence type="ECO:0000256" key="4">
    <source>
        <dbReference type="ARBA" id="ARBA00022679"/>
    </source>
</evidence>
<feature type="binding site" evidence="10">
    <location>
        <position position="295"/>
    </location>
    <ligand>
        <name>UDP-N-acetyl-alpha-D-glucosamine</name>
        <dbReference type="ChEBI" id="CHEBI:57705"/>
    </ligand>
</feature>
<dbReference type="OrthoDB" id="9808936at2"/>
<dbReference type="GO" id="GO:0005886">
    <property type="term" value="C:plasma membrane"/>
    <property type="evidence" value="ECO:0007669"/>
    <property type="project" value="UniProtKB-SubCell"/>
</dbReference>
<evidence type="ECO:0000313" key="13">
    <source>
        <dbReference type="EMBL" id="AWM77008.1"/>
    </source>
</evidence>
<evidence type="ECO:0000256" key="10">
    <source>
        <dbReference type="HAMAP-Rule" id="MF_00033"/>
    </source>
</evidence>
<dbReference type="CDD" id="cd03785">
    <property type="entry name" value="GT28_MurG"/>
    <property type="match status" value="1"/>
</dbReference>
<gene>
    <name evidence="10 13" type="primary">murG</name>
    <name evidence="13" type="ORF">HYN04_04105</name>
</gene>
<evidence type="ECO:0000256" key="3">
    <source>
        <dbReference type="ARBA" id="ARBA00022676"/>
    </source>
</evidence>
<dbReference type="SUPFAM" id="SSF53756">
    <property type="entry name" value="UDP-Glycosyltransferase/glycogen phosphorylase"/>
    <property type="match status" value="1"/>
</dbReference>
<keyword evidence="4 10" id="KW-0808">Transferase</keyword>